<dbReference type="PANTHER" id="PTHR24567">
    <property type="entry name" value="CRP FAMILY TRANSCRIPTIONAL REGULATORY PROTEIN"/>
    <property type="match status" value="1"/>
</dbReference>
<feature type="domain" description="Cyclic nucleotide-binding" evidence="4">
    <location>
        <begin position="18"/>
        <end position="138"/>
    </location>
</feature>
<dbReference type="PROSITE" id="PS00888">
    <property type="entry name" value="CNMP_BINDING_1"/>
    <property type="match status" value="1"/>
</dbReference>
<dbReference type="InterPro" id="IPR018488">
    <property type="entry name" value="cNMP-bd_CS"/>
</dbReference>
<dbReference type="InterPro" id="IPR050397">
    <property type="entry name" value="Env_Response_Regulators"/>
</dbReference>
<accession>A0A4R6V171</accession>
<proteinExistence type="predicted"/>
<dbReference type="Pfam" id="PF00027">
    <property type="entry name" value="cNMP_binding"/>
    <property type="match status" value="1"/>
</dbReference>
<dbReference type="InterPro" id="IPR012318">
    <property type="entry name" value="HTH_CRP"/>
</dbReference>
<dbReference type="OrthoDB" id="9777588at2"/>
<dbReference type="GO" id="GO:0003677">
    <property type="term" value="F:DNA binding"/>
    <property type="evidence" value="ECO:0007669"/>
    <property type="project" value="UniProtKB-KW"/>
</dbReference>
<dbReference type="SUPFAM" id="SSF51206">
    <property type="entry name" value="cAMP-binding domain-like"/>
    <property type="match status" value="1"/>
</dbReference>
<dbReference type="Pfam" id="PF13545">
    <property type="entry name" value="HTH_Crp_2"/>
    <property type="match status" value="1"/>
</dbReference>
<dbReference type="Gene3D" id="2.60.120.10">
    <property type="entry name" value="Jelly Rolls"/>
    <property type="match status" value="1"/>
</dbReference>
<gene>
    <name evidence="5" type="ORF">EV696_103133</name>
</gene>
<dbReference type="PROSITE" id="PS00889">
    <property type="entry name" value="CNMP_BINDING_2"/>
    <property type="match status" value="1"/>
</dbReference>
<keyword evidence="2" id="KW-0238">DNA-binding</keyword>
<dbReference type="InterPro" id="IPR036388">
    <property type="entry name" value="WH-like_DNA-bd_sf"/>
</dbReference>
<dbReference type="PROSITE" id="PS50042">
    <property type="entry name" value="CNMP_BINDING_3"/>
    <property type="match status" value="1"/>
</dbReference>
<dbReference type="InterPro" id="IPR014710">
    <property type="entry name" value="RmlC-like_jellyroll"/>
</dbReference>
<dbReference type="Gene3D" id="1.10.10.10">
    <property type="entry name" value="Winged helix-like DNA-binding domain superfamily/Winged helix DNA-binding domain"/>
    <property type="match status" value="1"/>
</dbReference>
<organism evidence="5 6">
    <name type="scientific">Permianibacter aggregans</name>
    <dbReference type="NCBI Taxonomy" id="1510150"/>
    <lineage>
        <taxon>Bacteria</taxon>
        <taxon>Pseudomonadati</taxon>
        <taxon>Pseudomonadota</taxon>
        <taxon>Gammaproteobacteria</taxon>
        <taxon>Pseudomonadales</taxon>
        <taxon>Pseudomonadaceae</taxon>
        <taxon>Permianibacter</taxon>
    </lineage>
</organism>
<evidence type="ECO:0000256" key="3">
    <source>
        <dbReference type="ARBA" id="ARBA00023163"/>
    </source>
</evidence>
<keyword evidence="6" id="KW-1185">Reference proteome</keyword>
<keyword evidence="1" id="KW-0805">Transcription regulation</keyword>
<dbReference type="GO" id="GO:0003700">
    <property type="term" value="F:DNA-binding transcription factor activity"/>
    <property type="evidence" value="ECO:0007669"/>
    <property type="project" value="TreeGrafter"/>
</dbReference>
<evidence type="ECO:0000313" key="6">
    <source>
        <dbReference type="Proteomes" id="UP000295375"/>
    </source>
</evidence>
<dbReference type="SMART" id="SM00419">
    <property type="entry name" value="HTH_CRP"/>
    <property type="match status" value="1"/>
</dbReference>
<dbReference type="SUPFAM" id="SSF46785">
    <property type="entry name" value="Winged helix' DNA-binding domain"/>
    <property type="match status" value="1"/>
</dbReference>
<dbReference type="SMART" id="SM00100">
    <property type="entry name" value="cNMP"/>
    <property type="match status" value="1"/>
</dbReference>
<dbReference type="CDD" id="cd00038">
    <property type="entry name" value="CAP_ED"/>
    <property type="match status" value="1"/>
</dbReference>
<reference evidence="5 6" key="1">
    <citation type="submission" date="2019-03" db="EMBL/GenBank/DDBJ databases">
        <title>Genomic Encyclopedia of Type Strains, Phase IV (KMG-IV): sequencing the most valuable type-strain genomes for metagenomic binning, comparative biology and taxonomic classification.</title>
        <authorList>
            <person name="Goeker M."/>
        </authorList>
    </citation>
    <scope>NUCLEOTIDE SEQUENCE [LARGE SCALE GENOMIC DNA]</scope>
    <source>
        <strain evidence="5 6">DSM 103792</strain>
    </source>
</reference>
<dbReference type="GO" id="GO:0005829">
    <property type="term" value="C:cytosol"/>
    <property type="evidence" value="ECO:0007669"/>
    <property type="project" value="TreeGrafter"/>
</dbReference>
<dbReference type="EMBL" id="SNYM01000003">
    <property type="protein sequence ID" value="TDQ49764.1"/>
    <property type="molecule type" value="Genomic_DNA"/>
</dbReference>
<evidence type="ECO:0000259" key="4">
    <source>
        <dbReference type="PROSITE" id="PS50042"/>
    </source>
</evidence>
<evidence type="ECO:0000256" key="2">
    <source>
        <dbReference type="ARBA" id="ARBA00023125"/>
    </source>
</evidence>
<dbReference type="InterPro" id="IPR018490">
    <property type="entry name" value="cNMP-bd_dom_sf"/>
</dbReference>
<evidence type="ECO:0000313" key="5">
    <source>
        <dbReference type="EMBL" id="TDQ49764.1"/>
    </source>
</evidence>
<protein>
    <submittedName>
        <fullName evidence="5">CRP/FNR family cyclic AMP-dependent transcriptional regulator</fullName>
    </submittedName>
</protein>
<evidence type="ECO:0000256" key="1">
    <source>
        <dbReference type="ARBA" id="ARBA00023015"/>
    </source>
</evidence>
<comment type="caution">
    <text evidence="5">The sequence shown here is derived from an EMBL/GenBank/DDBJ whole genome shotgun (WGS) entry which is preliminary data.</text>
</comment>
<dbReference type="Proteomes" id="UP000295375">
    <property type="component" value="Unassembled WGS sequence"/>
</dbReference>
<dbReference type="PANTHER" id="PTHR24567:SF74">
    <property type="entry name" value="HTH-TYPE TRANSCRIPTIONAL REGULATOR ARCR"/>
    <property type="match status" value="1"/>
</dbReference>
<dbReference type="AlphaFoldDB" id="A0A4R6V171"/>
<dbReference type="RefSeq" id="WP_133588360.1">
    <property type="nucleotide sequence ID" value="NZ_CP037953.1"/>
</dbReference>
<sequence>MSDEQEGLNAMELRDFKILQGLSDADIERLARHIHIRHYGKRTQIISEGEPAHCLYFVLSGRVKVYLDDEKGKEITVNFHEEGEVFGELSLIQGIDRTASVVTVDDCRLGLMSDIDFRQCMQEVPAFNQNIMNDLIDRLKQATEIIRRLGLMDVYGRIAVLLLNESVEQDGIRVMKEKLTQQNIASRVGSSREMVARILKDLRIGGYVDANDEGFLVIHKPLPHSW</sequence>
<dbReference type="InterPro" id="IPR036390">
    <property type="entry name" value="WH_DNA-bd_sf"/>
</dbReference>
<name>A0A4R6V171_9GAMM</name>
<dbReference type="InterPro" id="IPR000595">
    <property type="entry name" value="cNMP-bd_dom"/>
</dbReference>
<keyword evidence="3" id="KW-0804">Transcription</keyword>